<dbReference type="Proteomes" id="UP001142610">
    <property type="component" value="Unassembled WGS sequence"/>
</dbReference>
<dbReference type="PROSITE" id="PS50005">
    <property type="entry name" value="TPR"/>
    <property type="match status" value="1"/>
</dbReference>
<dbReference type="SUPFAM" id="SSF46894">
    <property type="entry name" value="C-terminal effector domain of the bipartite response regulators"/>
    <property type="match status" value="1"/>
</dbReference>
<dbReference type="AlphaFoldDB" id="A0A9X2RIU0"/>
<organism evidence="6 7">
    <name type="scientific">Parvularcula maris</name>
    <dbReference type="NCBI Taxonomy" id="2965077"/>
    <lineage>
        <taxon>Bacteria</taxon>
        <taxon>Pseudomonadati</taxon>
        <taxon>Pseudomonadota</taxon>
        <taxon>Alphaproteobacteria</taxon>
        <taxon>Parvularculales</taxon>
        <taxon>Parvularculaceae</taxon>
        <taxon>Parvularcula</taxon>
    </lineage>
</organism>
<evidence type="ECO:0000313" key="6">
    <source>
        <dbReference type="EMBL" id="MCQ8186450.1"/>
    </source>
</evidence>
<dbReference type="InterPro" id="IPR011990">
    <property type="entry name" value="TPR-like_helical_dom_sf"/>
</dbReference>
<feature type="repeat" description="TPR" evidence="2">
    <location>
        <begin position="260"/>
        <end position="293"/>
    </location>
</feature>
<dbReference type="Gene3D" id="1.25.40.10">
    <property type="entry name" value="Tetratricopeptide repeat domain"/>
    <property type="match status" value="1"/>
</dbReference>
<reference evidence="6" key="1">
    <citation type="submission" date="2022-07" db="EMBL/GenBank/DDBJ databases">
        <title>Parvularcula maris sp. nov., an algicidal bacterium isolated from seawater.</title>
        <authorList>
            <person name="Li F."/>
        </authorList>
    </citation>
    <scope>NUCLEOTIDE SEQUENCE</scope>
    <source>
        <strain evidence="6">BGMRC 0090</strain>
    </source>
</reference>
<evidence type="ECO:0000256" key="4">
    <source>
        <dbReference type="SAM" id="Phobius"/>
    </source>
</evidence>
<dbReference type="InterPro" id="IPR036388">
    <property type="entry name" value="WH-like_DNA-bd_sf"/>
</dbReference>
<dbReference type="EMBL" id="JANIBC010000019">
    <property type="protein sequence ID" value="MCQ8186450.1"/>
    <property type="molecule type" value="Genomic_DNA"/>
</dbReference>
<dbReference type="PANTHER" id="PTHR47691:SF3">
    <property type="entry name" value="HTH-TYPE TRANSCRIPTIONAL REGULATOR RV0890C-RELATED"/>
    <property type="match status" value="1"/>
</dbReference>
<keyword evidence="1 3" id="KW-0238">DNA-binding</keyword>
<dbReference type="Gene3D" id="1.10.10.10">
    <property type="entry name" value="Winged helix-like DNA-binding domain superfamily/Winged helix DNA-binding domain"/>
    <property type="match status" value="1"/>
</dbReference>
<feature type="domain" description="OmpR/PhoB-type" evidence="5">
    <location>
        <begin position="7"/>
        <end position="106"/>
    </location>
</feature>
<sequence>MDKTTDMPPFRLGVWLMEPSRGVLTGADGAEVKLEPKVADLLCVLARAGTEVVSRDRLFAELWPEVTVGEDTLTRAVFKLRRALGDAPKNPSLVETVPKRGYRLMVAPEPAGEDRATRSETRPGRRLPRIAALTGAVVLLLAGGLWVFGGDEPTEADRTIAVAADRYMEATRADNEAAIKLYERALAERRPDPRAEAGLAAALVQRVVRWPAMVGLEGEGVTSMSAALQQDLIDTPEGRETLRRARLLAERAVRSSPRDPDAWRVLGLVKTAQRDLPGAFEAYEKALQQDPQDWKVLTNLSELHDLRGEFDEGYALMVEGYEAMGEAYGVDRRQVAKWRAPLGVGIARRDLEAGRREAAERWYRRTLDDSPYDREATKGYAGFLIAEDRQDEAARLCADYKRSTGNTVPCSAEEGDG</sequence>
<dbReference type="InterPro" id="IPR019734">
    <property type="entry name" value="TPR_rpt"/>
</dbReference>
<keyword evidence="7" id="KW-1185">Reference proteome</keyword>
<dbReference type="CDD" id="cd00383">
    <property type="entry name" value="trans_reg_C"/>
    <property type="match status" value="1"/>
</dbReference>
<dbReference type="SMART" id="SM00028">
    <property type="entry name" value="TPR"/>
    <property type="match status" value="1"/>
</dbReference>
<dbReference type="GO" id="GO:0006355">
    <property type="term" value="P:regulation of DNA-templated transcription"/>
    <property type="evidence" value="ECO:0007669"/>
    <property type="project" value="InterPro"/>
</dbReference>
<dbReference type="PROSITE" id="PS51755">
    <property type="entry name" value="OMPR_PHOB"/>
    <property type="match status" value="1"/>
</dbReference>
<name>A0A9X2RIU0_9PROT</name>
<comment type="caution">
    <text evidence="6">The sequence shown here is derived from an EMBL/GenBank/DDBJ whole genome shotgun (WGS) entry which is preliminary data.</text>
</comment>
<evidence type="ECO:0000256" key="3">
    <source>
        <dbReference type="PROSITE-ProRule" id="PRU01091"/>
    </source>
</evidence>
<evidence type="ECO:0000313" key="7">
    <source>
        <dbReference type="Proteomes" id="UP001142610"/>
    </source>
</evidence>
<keyword evidence="2" id="KW-0802">TPR repeat</keyword>
<dbReference type="GO" id="GO:0003677">
    <property type="term" value="F:DNA binding"/>
    <property type="evidence" value="ECO:0007669"/>
    <property type="project" value="UniProtKB-UniRule"/>
</dbReference>
<dbReference type="Pfam" id="PF00486">
    <property type="entry name" value="Trans_reg_C"/>
    <property type="match status" value="1"/>
</dbReference>
<protein>
    <submittedName>
        <fullName evidence="6">Winged helix-turn-helix domain-containing protein</fullName>
    </submittedName>
</protein>
<dbReference type="InterPro" id="IPR001867">
    <property type="entry name" value="OmpR/PhoB-type_DNA-bd"/>
</dbReference>
<evidence type="ECO:0000256" key="1">
    <source>
        <dbReference type="ARBA" id="ARBA00023125"/>
    </source>
</evidence>
<feature type="transmembrane region" description="Helical" evidence="4">
    <location>
        <begin position="130"/>
        <end position="149"/>
    </location>
</feature>
<evidence type="ECO:0000259" key="5">
    <source>
        <dbReference type="PROSITE" id="PS51755"/>
    </source>
</evidence>
<dbReference type="SMART" id="SM00862">
    <property type="entry name" value="Trans_reg_C"/>
    <property type="match status" value="1"/>
</dbReference>
<keyword evidence="4" id="KW-1133">Transmembrane helix</keyword>
<proteinExistence type="predicted"/>
<dbReference type="SUPFAM" id="SSF48452">
    <property type="entry name" value="TPR-like"/>
    <property type="match status" value="1"/>
</dbReference>
<dbReference type="Pfam" id="PF13432">
    <property type="entry name" value="TPR_16"/>
    <property type="match status" value="1"/>
</dbReference>
<dbReference type="GO" id="GO:0000160">
    <property type="term" value="P:phosphorelay signal transduction system"/>
    <property type="evidence" value="ECO:0007669"/>
    <property type="project" value="InterPro"/>
</dbReference>
<keyword evidence="4" id="KW-0472">Membrane</keyword>
<dbReference type="RefSeq" id="WP_256620374.1">
    <property type="nucleotide sequence ID" value="NZ_JANIBC010000019.1"/>
</dbReference>
<gene>
    <name evidence="6" type="ORF">NOG11_13795</name>
</gene>
<accession>A0A9X2RIU0</accession>
<dbReference type="PANTHER" id="PTHR47691">
    <property type="entry name" value="REGULATOR-RELATED"/>
    <property type="match status" value="1"/>
</dbReference>
<keyword evidence="4" id="KW-0812">Transmembrane</keyword>
<dbReference type="InterPro" id="IPR016032">
    <property type="entry name" value="Sig_transdc_resp-reg_C-effctor"/>
</dbReference>
<feature type="DNA-binding region" description="OmpR/PhoB-type" evidence="3">
    <location>
        <begin position="7"/>
        <end position="106"/>
    </location>
</feature>
<evidence type="ECO:0000256" key="2">
    <source>
        <dbReference type="PROSITE-ProRule" id="PRU00339"/>
    </source>
</evidence>